<keyword evidence="3" id="KW-1185">Reference proteome</keyword>
<sequence length="80" mass="8735">MDSSPHLSIRSQGASLWCCRIPATPPPRKMTSRRSARLQTTNKGTTEPSMEEQPRRSARLEIGQSSSGIHTAGTVSLDLE</sequence>
<accession>A0AAP0B403</accession>
<organism evidence="2 3">
    <name type="scientific">Platanthera zijinensis</name>
    <dbReference type="NCBI Taxonomy" id="2320716"/>
    <lineage>
        <taxon>Eukaryota</taxon>
        <taxon>Viridiplantae</taxon>
        <taxon>Streptophyta</taxon>
        <taxon>Embryophyta</taxon>
        <taxon>Tracheophyta</taxon>
        <taxon>Spermatophyta</taxon>
        <taxon>Magnoliopsida</taxon>
        <taxon>Liliopsida</taxon>
        <taxon>Asparagales</taxon>
        <taxon>Orchidaceae</taxon>
        <taxon>Orchidoideae</taxon>
        <taxon>Orchideae</taxon>
        <taxon>Orchidinae</taxon>
        <taxon>Platanthera</taxon>
    </lineage>
</organism>
<dbReference type="EMBL" id="JBBWWQ010000016">
    <property type="protein sequence ID" value="KAK8926512.1"/>
    <property type="molecule type" value="Genomic_DNA"/>
</dbReference>
<name>A0AAP0B403_9ASPA</name>
<dbReference type="Proteomes" id="UP001418222">
    <property type="component" value="Unassembled WGS sequence"/>
</dbReference>
<comment type="caution">
    <text evidence="2">The sequence shown here is derived from an EMBL/GenBank/DDBJ whole genome shotgun (WGS) entry which is preliminary data.</text>
</comment>
<protein>
    <submittedName>
        <fullName evidence="2">Uncharacterized protein</fullName>
    </submittedName>
</protein>
<evidence type="ECO:0000313" key="2">
    <source>
        <dbReference type="EMBL" id="KAK8926512.1"/>
    </source>
</evidence>
<gene>
    <name evidence="2" type="ORF">KSP39_PZI018763</name>
</gene>
<reference evidence="2 3" key="1">
    <citation type="journal article" date="2022" name="Nat. Plants">
        <title>Genomes of leafy and leafless Platanthera orchids illuminate the evolution of mycoheterotrophy.</title>
        <authorList>
            <person name="Li M.H."/>
            <person name="Liu K.W."/>
            <person name="Li Z."/>
            <person name="Lu H.C."/>
            <person name="Ye Q.L."/>
            <person name="Zhang D."/>
            <person name="Wang J.Y."/>
            <person name="Li Y.F."/>
            <person name="Zhong Z.M."/>
            <person name="Liu X."/>
            <person name="Yu X."/>
            <person name="Liu D.K."/>
            <person name="Tu X.D."/>
            <person name="Liu B."/>
            <person name="Hao Y."/>
            <person name="Liao X.Y."/>
            <person name="Jiang Y.T."/>
            <person name="Sun W.H."/>
            <person name="Chen J."/>
            <person name="Chen Y.Q."/>
            <person name="Ai Y."/>
            <person name="Zhai J.W."/>
            <person name="Wu S.S."/>
            <person name="Zhou Z."/>
            <person name="Hsiao Y.Y."/>
            <person name="Wu W.L."/>
            <person name="Chen Y.Y."/>
            <person name="Lin Y.F."/>
            <person name="Hsu J.L."/>
            <person name="Li C.Y."/>
            <person name="Wang Z.W."/>
            <person name="Zhao X."/>
            <person name="Zhong W.Y."/>
            <person name="Ma X.K."/>
            <person name="Ma L."/>
            <person name="Huang J."/>
            <person name="Chen G.Z."/>
            <person name="Huang M.Z."/>
            <person name="Huang L."/>
            <person name="Peng D.H."/>
            <person name="Luo Y.B."/>
            <person name="Zou S.Q."/>
            <person name="Chen S.P."/>
            <person name="Lan S."/>
            <person name="Tsai W.C."/>
            <person name="Van de Peer Y."/>
            <person name="Liu Z.J."/>
        </authorList>
    </citation>
    <scope>NUCLEOTIDE SEQUENCE [LARGE SCALE GENOMIC DNA]</scope>
    <source>
        <strain evidence="2">Lor287</strain>
    </source>
</reference>
<feature type="compositionally biased region" description="Polar residues" evidence="1">
    <location>
        <begin position="37"/>
        <end position="48"/>
    </location>
</feature>
<feature type="region of interest" description="Disordered" evidence="1">
    <location>
        <begin position="19"/>
        <end position="80"/>
    </location>
</feature>
<proteinExistence type="predicted"/>
<evidence type="ECO:0000313" key="3">
    <source>
        <dbReference type="Proteomes" id="UP001418222"/>
    </source>
</evidence>
<evidence type="ECO:0000256" key="1">
    <source>
        <dbReference type="SAM" id="MobiDB-lite"/>
    </source>
</evidence>
<dbReference type="AlphaFoldDB" id="A0AAP0B403"/>